<keyword evidence="3" id="KW-1185">Reference proteome</keyword>
<dbReference type="SUPFAM" id="SSF49503">
    <property type="entry name" value="Cupredoxins"/>
    <property type="match status" value="1"/>
</dbReference>
<evidence type="ECO:0000313" key="3">
    <source>
        <dbReference type="Proteomes" id="UP000306477"/>
    </source>
</evidence>
<keyword evidence="1" id="KW-0472">Membrane</keyword>
<keyword evidence="1" id="KW-0812">Transmembrane</keyword>
<dbReference type="InterPro" id="IPR008972">
    <property type="entry name" value="Cupredoxin"/>
</dbReference>
<dbReference type="Gene3D" id="2.60.40.420">
    <property type="entry name" value="Cupredoxins - blue copper proteins"/>
    <property type="match status" value="1"/>
</dbReference>
<evidence type="ECO:0000313" key="2">
    <source>
        <dbReference type="EMBL" id="THE13652.1"/>
    </source>
</evidence>
<keyword evidence="1" id="KW-1133">Transmembrane helix</keyword>
<feature type="transmembrane region" description="Helical" evidence="1">
    <location>
        <begin position="9"/>
        <end position="28"/>
    </location>
</feature>
<dbReference type="STRING" id="1033734.GCA_000285535_00365"/>
<dbReference type="RefSeq" id="WP_136378886.1">
    <property type="nucleotide sequence ID" value="NZ_SLUB01000008.1"/>
</dbReference>
<evidence type="ECO:0000256" key="1">
    <source>
        <dbReference type="SAM" id="Phobius"/>
    </source>
</evidence>
<sequence length="148" mass="16520">MNFIVIKRSWIVTAFIAAVVIIGGWIWLKPEIIPTIAPQAAKNDVVIHITTGELKSKMDDGKEIESYFWNPGTVYVPQGKDVTFNIYGVNGKEHSFYIEGTDLKGTVKKGEEIALKANFKDEGMYRIICLNHADKNSNGPMIGYIVVD</sequence>
<proteinExistence type="predicted"/>
<dbReference type="EMBL" id="SLUB01000008">
    <property type="protein sequence ID" value="THE13652.1"/>
    <property type="molecule type" value="Genomic_DNA"/>
</dbReference>
<organism evidence="2 3">
    <name type="scientific">Bacillus timonensis</name>
    <dbReference type="NCBI Taxonomy" id="1033734"/>
    <lineage>
        <taxon>Bacteria</taxon>
        <taxon>Bacillati</taxon>
        <taxon>Bacillota</taxon>
        <taxon>Bacilli</taxon>
        <taxon>Bacillales</taxon>
        <taxon>Bacillaceae</taxon>
        <taxon>Bacillus</taxon>
    </lineage>
</organism>
<protein>
    <recommendedName>
        <fullName evidence="4">EfeO-type cupredoxin-like domain-containing protein</fullName>
    </recommendedName>
</protein>
<dbReference type="AlphaFoldDB" id="A0A4S3PX76"/>
<accession>A0A4S3PX76</accession>
<evidence type="ECO:0008006" key="4">
    <source>
        <dbReference type="Google" id="ProtNLM"/>
    </source>
</evidence>
<name>A0A4S3PX76_9BACI</name>
<reference evidence="2 3" key="1">
    <citation type="journal article" date="2019" name="Indoor Air">
        <title>Impacts of indoor surface finishes on bacterial viability.</title>
        <authorList>
            <person name="Hu J."/>
            <person name="Maamar S.B."/>
            <person name="Glawe A.J."/>
            <person name="Gottel N."/>
            <person name="Gilbert J.A."/>
            <person name="Hartmann E.M."/>
        </authorList>
    </citation>
    <scope>NUCLEOTIDE SEQUENCE [LARGE SCALE GENOMIC DNA]</scope>
    <source>
        <strain evidence="2 3">AF060A6</strain>
    </source>
</reference>
<comment type="caution">
    <text evidence="2">The sequence shown here is derived from an EMBL/GenBank/DDBJ whole genome shotgun (WGS) entry which is preliminary data.</text>
</comment>
<gene>
    <name evidence="2" type="ORF">E1I69_06990</name>
</gene>
<dbReference type="OrthoDB" id="9773354at2"/>
<dbReference type="Proteomes" id="UP000306477">
    <property type="component" value="Unassembled WGS sequence"/>
</dbReference>